<dbReference type="NCBIfam" id="TIGR02962">
    <property type="entry name" value="hdxy_isourate"/>
    <property type="match status" value="1"/>
</dbReference>
<dbReference type="PANTHER" id="PTHR10395:SF7">
    <property type="entry name" value="5-HYDROXYISOURATE HYDROLASE"/>
    <property type="match status" value="1"/>
</dbReference>
<dbReference type="InterPro" id="IPR014306">
    <property type="entry name" value="Hydroxyisourate_hydrolase"/>
</dbReference>
<comment type="catalytic activity">
    <reaction evidence="1 7">
        <text>5-hydroxyisourate + H2O = 5-hydroxy-2-oxo-4-ureido-2,5-dihydro-1H-imidazole-5-carboxylate + H(+)</text>
        <dbReference type="Rhea" id="RHEA:23736"/>
        <dbReference type="ChEBI" id="CHEBI:15377"/>
        <dbReference type="ChEBI" id="CHEBI:15378"/>
        <dbReference type="ChEBI" id="CHEBI:18072"/>
        <dbReference type="ChEBI" id="CHEBI:58639"/>
        <dbReference type="EC" id="3.5.2.17"/>
    </reaction>
</comment>
<evidence type="ECO:0000256" key="1">
    <source>
        <dbReference type="ARBA" id="ARBA00001043"/>
    </source>
</evidence>
<gene>
    <name evidence="9" type="ORF">EV644_104262</name>
</gene>
<dbReference type="PROSITE" id="PS00768">
    <property type="entry name" value="TRANSTHYRETIN_1"/>
    <property type="match status" value="1"/>
</dbReference>
<sequence length="109" mass="11819">MSSISTHVLDTGLGLPARAVPVRLSRITADQTVLLTEGATDDDGRITGWEPGLEPGTYQLRFDVAAYASASGQSIFFPEVTVTFTISDERHYHVPLLLSPFAFSTYRGS</sequence>
<dbReference type="InterPro" id="IPR036817">
    <property type="entry name" value="Transthyretin/HIU_hydrolase_sf"/>
</dbReference>
<proteinExistence type="inferred from homology"/>
<dbReference type="Pfam" id="PF00576">
    <property type="entry name" value="Transthyretin"/>
    <property type="match status" value="1"/>
</dbReference>
<evidence type="ECO:0000259" key="8">
    <source>
        <dbReference type="SMART" id="SM00095"/>
    </source>
</evidence>
<comment type="subunit">
    <text evidence="4 7">Homotetramer.</text>
</comment>
<dbReference type="EMBL" id="SLWM01000004">
    <property type="protein sequence ID" value="TCO25758.1"/>
    <property type="molecule type" value="Genomic_DNA"/>
</dbReference>
<evidence type="ECO:0000256" key="7">
    <source>
        <dbReference type="RuleBase" id="RU361270"/>
    </source>
</evidence>
<dbReference type="PRINTS" id="PR00189">
    <property type="entry name" value="TRNSTHYRETIN"/>
</dbReference>
<dbReference type="SMART" id="SM00095">
    <property type="entry name" value="TR_THY"/>
    <property type="match status" value="1"/>
</dbReference>
<name>A0ABY2BN77_9ACTN</name>
<dbReference type="PANTHER" id="PTHR10395">
    <property type="entry name" value="URICASE AND TRANSTHYRETIN-RELATED"/>
    <property type="match status" value="1"/>
</dbReference>
<keyword evidence="5 7" id="KW-0659">Purine metabolism</keyword>
<comment type="function">
    <text evidence="2">Catalyzes the hydrolysis of 5-hydroxyisourate (HIU) to 2-oxo-4-hydroxy-4-carboxy-5-ureidoimidazoline (OHCU).</text>
</comment>
<evidence type="ECO:0000256" key="4">
    <source>
        <dbReference type="ARBA" id="ARBA00011881"/>
    </source>
</evidence>
<evidence type="ECO:0000313" key="10">
    <source>
        <dbReference type="Proteomes" id="UP000295818"/>
    </source>
</evidence>
<evidence type="ECO:0000256" key="2">
    <source>
        <dbReference type="ARBA" id="ARBA00002704"/>
    </source>
</evidence>
<keyword evidence="10" id="KW-1185">Reference proteome</keyword>
<dbReference type="InterPro" id="IPR023416">
    <property type="entry name" value="Transthyretin/HIU_hydrolase_d"/>
</dbReference>
<accession>A0ABY2BN77</accession>
<dbReference type="Proteomes" id="UP000295818">
    <property type="component" value="Unassembled WGS sequence"/>
</dbReference>
<dbReference type="InterPro" id="IPR000895">
    <property type="entry name" value="Transthyretin/HIU_hydrolase"/>
</dbReference>
<reference evidence="9 10" key="1">
    <citation type="journal article" date="2015" name="Stand. Genomic Sci.">
        <title>Genomic Encyclopedia of Bacterial and Archaeal Type Strains, Phase III: the genomes of soil and plant-associated and newly described type strains.</title>
        <authorList>
            <person name="Whitman W.B."/>
            <person name="Woyke T."/>
            <person name="Klenk H.P."/>
            <person name="Zhou Y."/>
            <person name="Lilburn T.G."/>
            <person name="Beck B.J."/>
            <person name="De Vos P."/>
            <person name="Vandamme P."/>
            <person name="Eisen J.A."/>
            <person name="Garrity G."/>
            <person name="Hugenholtz P."/>
            <person name="Kyrpides N.C."/>
        </authorList>
    </citation>
    <scope>NUCLEOTIDE SEQUENCE [LARGE SCALE GENOMIC DNA]</scope>
    <source>
        <strain evidence="9 10">VKM Ac-2538</strain>
    </source>
</reference>
<dbReference type="Gene3D" id="2.60.40.180">
    <property type="entry name" value="Transthyretin/hydroxyisourate hydrolase domain"/>
    <property type="match status" value="1"/>
</dbReference>
<comment type="caution">
    <text evidence="9">The sequence shown here is derived from an EMBL/GenBank/DDBJ whole genome shotgun (WGS) entry which is preliminary data.</text>
</comment>
<dbReference type="InterPro" id="IPR023418">
    <property type="entry name" value="Thyroxine_BS"/>
</dbReference>
<organism evidence="9 10">
    <name type="scientific">Kribbella orskensis</name>
    <dbReference type="NCBI Taxonomy" id="2512216"/>
    <lineage>
        <taxon>Bacteria</taxon>
        <taxon>Bacillati</taxon>
        <taxon>Actinomycetota</taxon>
        <taxon>Actinomycetes</taxon>
        <taxon>Propionibacteriales</taxon>
        <taxon>Kribbellaceae</taxon>
        <taxon>Kribbella</taxon>
    </lineage>
</organism>
<keyword evidence="6 7" id="KW-0378">Hydrolase</keyword>
<protein>
    <recommendedName>
        <fullName evidence="7">5-hydroxyisourate hydrolase</fullName>
        <shortName evidence="7">HIU hydrolase</shortName>
        <shortName evidence="7">HIUHase</shortName>
        <ecNumber evidence="7">3.5.2.17</ecNumber>
    </recommendedName>
</protein>
<dbReference type="CDD" id="cd05822">
    <property type="entry name" value="TLP_HIUase"/>
    <property type="match status" value="1"/>
</dbReference>
<dbReference type="SUPFAM" id="SSF49472">
    <property type="entry name" value="Transthyretin (synonym: prealbumin)"/>
    <property type="match status" value="1"/>
</dbReference>
<evidence type="ECO:0000256" key="5">
    <source>
        <dbReference type="ARBA" id="ARBA00022631"/>
    </source>
</evidence>
<evidence type="ECO:0000256" key="6">
    <source>
        <dbReference type="ARBA" id="ARBA00022801"/>
    </source>
</evidence>
<feature type="domain" description="Transthyretin/hydroxyisourate hydrolase" evidence="8">
    <location>
        <begin position="1"/>
        <end position="108"/>
    </location>
</feature>
<evidence type="ECO:0000256" key="3">
    <source>
        <dbReference type="ARBA" id="ARBA00009850"/>
    </source>
</evidence>
<comment type="similarity">
    <text evidence="3 7">Belongs to the transthyretin family. 5-hydroxyisourate hydrolase subfamily.</text>
</comment>
<dbReference type="GO" id="GO:0016787">
    <property type="term" value="F:hydrolase activity"/>
    <property type="evidence" value="ECO:0007669"/>
    <property type="project" value="UniProtKB-KW"/>
</dbReference>
<dbReference type="RefSeq" id="WP_132188601.1">
    <property type="nucleotide sequence ID" value="NZ_SLWM01000004.1"/>
</dbReference>
<dbReference type="EC" id="3.5.2.17" evidence="7"/>
<evidence type="ECO:0000313" key="9">
    <source>
        <dbReference type="EMBL" id="TCO25758.1"/>
    </source>
</evidence>